<gene>
    <name evidence="1" type="ORF">E2R66_21565</name>
</gene>
<accession>A0A4Y8S7I7</accession>
<reference evidence="1 2" key="1">
    <citation type="journal article" date="2017" name="Int. J. Syst. Evol. Microbiol.">
        <title>Mucilaginibacterpsychrotolerans sp. nov., isolated from peatlands.</title>
        <authorList>
            <person name="Deng Y."/>
            <person name="Shen L."/>
            <person name="Xu B."/>
            <person name="Liu Y."/>
            <person name="Gu Z."/>
            <person name="Liu H."/>
            <person name="Zhou Y."/>
        </authorList>
    </citation>
    <scope>NUCLEOTIDE SEQUENCE [LARGE SCALE GENOMIC DNA]</scope>
    <source>
        <strain evidence="1 2">NH7-4</strain>
    </source>
</reference>
<dbReference type="AlphaFoldDB" id="A0A4Y8S7I7"/>
<protein>
    <recommendedName>
        <fullName evidence="3">DUF2971 domain-containing protein</fullName>
    </recommendedName>
</protein>
<comment type="caution">
    <text evidence="1">The sequence shown here is derived from an EMBL/GenBank/DDBJ whole genome shotgun (WGS) entry which is preliminary data.</text>
</comment>
<dbReference type="Proteomes" id="UP000297540">
    <property type="component" value="Unassembled WGS sequence"/>
</dbReference>
<proteinExistence type="predicted"/>
<evidence type="ECO:0000313" key="1">
    <source>
        <dbReference type="EMBL" id="TFF34540.1"/>
    </source>
</evidence>
<dbReference type="RefSeq" id="WP_133234655.1">
    <property type="nucleotide sequence ID" value="NZ_SOZE01000029.1"/>
</dbReference>
<evidence type="ECO:0000313" key="2">
    <source>
        <dbReference type="Proteomes" id="UP000297540"/>
    </source>
</evidence>
<dbReference type="OrthoDB" id="762777at2"/>
<name>A0A4Y8S7I7_9SPHI</name>
<organism evidence="1 2">
    <name type="scientific">Mucilaginibacter psychrotolerans</name>
    <dbReference type="NCBI Taxonomy" id="1524096"/>
    <lineage>
        <taxon>Bacteria</taxon>
        <taxon>Pseudomonadati</taxon>
        <taxon>Bacteroidota</taxon>
        <taxon>Sphingobacteriia</taxon>
        <taxon>Sphingobacteriales</taxon>
        <taxon>Sphingobacteriaceae</taxon>
        <taxon>Mucilaginibacter</taxon>
    </lineage>
</organism>
<keyword evidence="2" id="KW-1185">Reference proteome</keyword>
<evidence type="ECO:0008006" key="3">
    <source>
        <dbReference type="Google" id="ProtNLM"/>
    </source>
</evidence>
<sequence>MHKDHSSLPVEDASTTIFRYMDFVSFYSLLVNQSLFFKRLDKYTDVLEGQLFDETVNEYFEFRKNIDPYASDEEAKTWTNNEAENIKLYKAWTLSNSWNIAEDENYAMWKIYLRGYTEGVAIRSTVGKLKEQLDNNKDFEFYSGRVKYGAVPKNDVNQFTISTNKRQPYIYENEYRAIVLHQFVPDADRRHAKWTVGAEVKVDVKELIDLIYVSPFSTPWFLNLLNRALSDHLPGFDHDHIVYSKIQDS</sequence>
<dbReference type="EMBL" id="SOZE01000029">
    <property type="protein sequence ID" value="TFF34540.1"/>
    <property type="molecule type" value="Genomic_DNA"/>
</dbReference>